<evidence type="ECO:0000256" key="10">
    <source>
        <dbReference type="ARBA" id="ARBA00047559"/>
    </source>
</evidence>
<feature type="binding site" evidence="12">
    <location>
        <position position="65"/>
    </location>
    <ligand>
        <name>ATP</name>
        <dbReference type="ChEBI" id="CHEBI:30616"/>
    </ligand>
</feature>
<evidence type="ECO:0000256" key="8">
    <source>
        <dbReference type="ARBA" id="ARBA00022840"/>
    </source>
</evidence>
<dbReference type="PROSITE" id="PS00107">
    <property type="entry name" value="PROTEIN_KINASE_ATP"/>
    <property type="match status" value="1"/>
</dbReference>
<evidence type="ECO:0000313" key="16">
    <source>
        <dbReference type="Proteomes" id="UP000189703"/>
    </source>
</evidence>
<feature type="region of interest" description="Disordered" evidence="14">
    <location>
        <begin position="361"/>
        <end position="395"/>
    </location>
</feature>
<dbReference type="Proteomes" id="UP000189703">
    <property type="component" value="Unplaced"/>
</dbReference>
<evidence type="ECO:0000256" key="5">
    <source>
        <dbReference type="ARBA" id="ARBA00022679"/>
    </source>
</evidence>
<keyword evidence="9" id="KW-0539">Nucleus</keyword>
<evidence type="ECO:0000259" key="15">
    <source>
        <dbReference type="PROSITE" id="PS50011"/>
    </source>
</evidence>
<dbReference type="GO" id="GO:0004709">
    <property type="term" value="F:MAP kinase kinase kinase activity"/>
    <property type="evidence" value="ECO:0007669"/>
    <property type="project" value="UniProtKB-EC"/>
</dbReference>
<dbReference type="FunFam" id="1.10.510.10:FF:000852">
    <property type="entry name" value="Mitogen-activated protein kinase kinase kinase 17"/>
    <property type="match status" value="1"/>
</dbReference>
<gene>
    <name evidence="17" type="primary">LOC104594042</name>
</gene>
<dbReference type="STRING" id="4432.A0A1U7ZU32"/>
<dbReference type="InterPro" id="IPR011009">
    <property type="entry name" value="Kinase-like_dom_sf"/>
</dbReference>
<dbReference type="CDD" id="cd06606">
    <property type="entry name" value="STKc_MAPKKK"/>
    <property type="match status" value="1"/>
</dbReference>
<dbReference type="SMART" id="SM00220">
    <property type="entry name" value="S_TKc"/>
    <property type="match status" value="1"/>
</dbReference>
<name>A0A1U7ZU32_NELNU</name>
<evidence type="ECO:0000256" key="9">
    <source>
        <dbReference type="ARBA" id="ARBA00023242"/>
    </source>
</evidence>
<dbReference type="InterPro" id="IPR000719">
    <property type="entry name" value="Prot_kinase_dom"/>
</dbReference>
<dbReference type="Pfam" id="PF00069">
    <property type="entry name" value="Pkinase"/>
    <property type="match status" value="1"/>
</dbReference>
<sequence length="476" mass="52725">MYIYPLQPTKQTQNSNPTQNLLRLLYFPAPSYLMDWIRGRTLGRGSSATVSLASAVQSGEAFAVKSIQLSRSECLKREQRILSCIGCSQVVGYKGCDVTSENGQLVYNLFMEYVPGGTLTDAIQKQGGQLDESAIRSHCREILRGLHYLHTNGIVHCDIKGRNVLIGKDGAKIADLGCARWVDEVTPFAGTPVFMAPEVARGDEQGIPADVWSVGCTVIEMATGRPPWPEVADPVSALYRIAFSKDTPELPNCLSEQARDFLSKCLMRNPKERWTTAQLLKHPFLGESNSHFKQIQGADSDSPTSILDQGFWDSLEESETHINFNSLNSPAERIRRLCGGISSSSPRLPDWTWDENWVTVRSSTNNSNDGEEEEGNSLRREQNMIPADEPTTSGGPFTVEISKEEGLNFNGSLVVNGDSLNYSVNDSCCRVVSGRRGSVQACKCNKVNVLSRSNLNYERHKNNSFSLYSQFSLEMK</sequence>
<keyword evidence="4" id="KW-0597">Phosphoprotein</keyword>
<dbReference type="FunCoup" id="A0A1U7ZU32">
    <property type="interactions" value="616"/>
</dbReference>
<accession>A0A1U7ZU32</accession>
<keyword evidence="3 13" id="KW-0723">Serine/threonine-protein kinase</keyword>
<comment type="catalytic activity">
    <reaction evidence="11">
        <text>L-seryl-[protein] + ATP = O-phospho-L-seryl-[protein] + ADP + H(+)</text>
        <dbReference type="Rhea" id="RHEA:17989"/>
        <dbReference type="Rhea" id="RHEA-COMP:9863"/>
        <dbReference type="Rhea" id="RHEA-COMP:11604"/>
        <dbReference type="ChEBI" id="CHEBI:15378"/>
        <dbReference type="ChEBI" id="CHEBI:29999"/>
        <dbReference type="ChEBI" id="CHEBI:30616"/>
        <dbReference type="ChEBI" id="CHEBI:83421"/>
        <dbReference type="ChEBI" id="CHEBI:456216"/>
        <dbReference type="EC" id="2.7.11.25"/>
    </reaction>
</comment>
<dbReference type="EC" id="2.7.11.25" evidence="2"/>
<dbReference type="PANTHER" id="PTHR48011:SF4">
    <property type="entry name" value="MITOGEN-ACTIVATED PROTEIN KINASE KINASE KINASE 19"/>
    <property type="match status" value="1"/>
</dbReference>
<evidence type="ECO:0000256" key="12">
    <source>
        <dbReference type="PROSITE-ProRule" id="PRU10141"/>
    </source>
</evidence>
<dbReference type="KEGG" id="nnu:104594042"/>
<comment type="similarity">
    <text evidence="13">Belongs to the protein kinase superfamily.</text>
</comment>
<dbReference type="GO" id="GO:0006970">
    <property type="term" value="P:response to osmotic stress"/>
    <property type="evidence" value="ECO:0007669"/>
    <property type="project" value="UniProtKB-ARBA"/>
</dbReference>
<evidence type="ECO:0000256" key="1">
    <source>
        <dbReference type="ARBA" id="ARBA00004123"/>
    </source>
</evidence>
<dbReference type="eggNOG" id="KOG0198">
    <property type="taxonomic scope" value="Eukaryota"/>
</dbReference>
<comment type="catalytic activity">
    <reaction evidence="10">
        <text>L-threonyl-[protein] + ATP = O-phospho-L-threonyl-[protein] + ADP + H(+)</text>
        <dbReference type="Rhea" id="RHEA:46608"/>
        <dbReference type="Rhea" id="RHEA-COMP:11060"/>
        <dbReference type="Rhea" id="RHEA-COMP:11605"/>
        <dbReference type="ChEBI" id="CHEBI:15378"/>
        <dbReference type="ChEBI" id="CHEBI:30013"/>
        <dbReference type="ChEBI" id="CHEBI:30616"/>
        <dbReference type="ChEBI" id="CHEBI:61977"/>
        <dbReference type="ChEBI" id="CHEBI:456216"/>
        <dbReference type="EC" id="2.7.11.25"/>
    </reaction>
</comment>
<dbReference type="InParanoid" id="A0A1U7ZU32"/>
<dbReference type="GO" id="GO:0019901">
    <property type="term" value="F:protein kinase binding"/>
    <property type="evidence" value="ECO:0007669"/>
    <property type="project" value="UniProtKB-ARBA"/>
</dbReference>
<dbReference type="Gene3D" id="3.30.200.20">
    <property type="entry name" value="Phosphorylase Kinase, domain 1"/>
    <property type="match status" value="1"/>
</dbReference>
<dbReference type="OrthoDB" id="275301at2759"/>
<dbReference type="GO" id="GO:0009738">
    <property type="term" value="P:abscisic acid-activated signaling pathway"/>
    <property type="evidence" value="ECO:0007669"/>
    <property type="project" value="UniProtKB-ARBA"/>
</dbReference>
<keyword evidence="5" id="KW-0808">Transferase</keyword>
<dbReference type="InterPro" id="IPR017441">
    <property type="entry name" value="Protein_kinase_ATP_BS"/>
</dbReference>
<dbReference type="InterPro" id="IPR008271">
    <property type="entry name" value="Ser/Thr_kinase_AS"/>
</dbReference>
<comment type="subcellular location">
    <subcellularLocation>
        <location evidence="1">Nucleus</location>
    </subcellularLocation>
</comment>
<evidence type="ECO:0000256" key="3">
    <source>
        <dbReference type="ARBA" id="ARBA00022527"/>
    </source>
</evidence>
<evidence type="ECO:0000313" key="17">
    <source>
        <dbReference type="RefSeq" id="XP_010252458.1"/>
    </source>
</evidence>
<protein>
    <recommendedName>
        <fullName evidence="2">mitogen-activated protein kinase kinase kinase</fullName>
        <ecNumber evidence="2">2.7.11.25</ecNumber>
    </recommendedName>
</protein>
<dbReference type="PROSITE" id="PS00108">
    <property type="entry name" value="PROTEIN_KINASE_ST"/>
    <property type="match status" value="1"/>
</dbReference>
<keyword evidence="16" id="KW-1185">Reference proteome</keyword>
<keyword evidence="8 12" id="KW-0067">ATP-binding</keyword>
<evidence type="ECO:0000256" key="4">
    <source>
        <dbReference type="ARBA" id="ARBA00022553"/>
    </source>
</evidence>
<dbReference type="AlphaFoldDB" id="A0A1U7ZU32"/>
<keyword evidence="6 12" id="KW-0547">Nucleotide-binding</keyword>
<dbReference type="SUPFAM" id="SSF56112">
    <property type="entry name" value="Protein kinase-like (PK-like)"/>
    <property type="match status" value="1"/>
</dbReference>
<dbReference type="InterPro" id="IPR052751">
    <property type="entry name" value="Plant_MAPKKK"/>
</dbReference>
<dbReference type="GO" id="GO:0007165">
    <property type="term" value="P:signal transduction"/>
    <property type="evidence" value="ECO:0000318"/>
    <property type="project" value="GO_Central"/>
</dbReference>
<dbReference type="RefSeq" id="XP_010252458.1">
    <property type="nucleotide sequence ID" value="XM_010254156.2"/>
</dbReference>
<dbReference type="GO" id="GO:0005634">
    <property type="term" value="C:nucleus"/>
    <property type="evidence" value="ECO:0007669"/>
    <property type="project" value="UniProtKB-SubCell"/>
</dbReference>
<dbReference type="GO" id="GO:0005524">
    <property type="term" value="F:ATP binding"/>
    <property type="evidence" value="ECO:0007669"/>
    <property type="project" value="UniProtKB-UniRule"/>
</dbReference>
<evidence type="ECO:0000256" key="14">
    <source>
        <dbReference type="SAM" id="MobiDB-lite"/>
    </source>
</evidence>
<evidence type="ECO:0000256" key="11">
    <source>
        <dbReference type="ARBA" id="ARBA00048329"/>
    </source>
</evidence>
<evidence type="ECO:0000256" key="6">
    <source>
        <dbReference type="ARBA" id="ARBA00022741"/>
    </source>
</evidence>
<reference evidence="17" key="1">
    <citation type="submission" date="2025-08" db="UniProtKB">
        <authorList>
            <consortium name="RefSeq"/>
        </authorList>
    </citation>
    <scope>IDENTIFICATION</scope>
</reference>
<evidence type="ECO:0000256" key="13">
    <source>
        <dbReference type="RuleBase" id="RU000304"/>
    </source>
</evidence>
<dbReference type="GeneID" id="104594042"/>
<dbReference type="GO" id="GO:0004672">
    <property type="term" value="F:protein kinase activity"/>
    <property type="evidence" value="ECO:0000318"/>
    <property type="project" value="GO_Central"/>
</dbReference>
<evidence type="ECO:0000256" key="7">
    <source>
        <dbReference type="ARBA" id="ARBA00022777"/>
    </source>
</evidence>
<evidence type="ECO:0000256" key="2">
    <source>
        <dbReference type="ARBA" id="ARBA00012406"/>
    </source>
</evidence>
<proteinExistence type="inferred from homology"/>
<dbReference type="PANTHER" id="PTHR48011">
    <property type="entry name" value="CCR4-NOT TRANSCRIPTIONAL COMPLEX SUBUNIT CAF120-RELATED"/>
    <property type="match status" value="1"/>
</dbReference>
<dbReference type="PROSITE" id="PS50011">
    <property type="entry name" value="PROTEIN_KINASE_DOM"/>
    <property type="match status" value="1"/>
</dbReference>
<keyword evidence="7" id="KW-0418">Kinase</keyword>
<dbReference type="OMA" id="GCARWMA"/>
<organism evidence="16 17">
    <name type="scientific">Nelumbo nucifera</name>
    <name type="common">Sacred lotus</name>
    <dbReference type="NCBI Taxonomy" id="4432"/>
    <lineage>
        <taxon>Eukaryota</taxon>
        <taxon>Viridiplantae</taxon>
        <taxon>Streptophyta</taxon>
        <taxon>Embryophyta</taxon>
        <taxon>Tracheophyta</taxon>
        <taxon>Spermatophyta</taxon>
        <taxon>Magnoliopsida</taxon>
        <taxon>Proteales</taxon>
        <taxon>Nelumbonaceae</taxon>
        <taxon>Nelumbo</taxon>
    </lineage>
</organism>
<feature type="domain" description="Protein kinase" evidence="15">
    <location>
        <begin position="36"/>
        <end position="285"/>
    </location>
</feature>
<dbReference type="Gene3D" id="1.10.510.10">
    <property type="entry name" value="Transferase(Phosphotransferase) domain 1"/>
    <property type="match status" value="1"/>
</dbReference>